<dbReference type="GO" id="GO:0003677">
    <property type="term" value="F:DNA binding"/>
    <property type="evidence" value="ECO:0007669"/>
    <property type="project" value="InterPro"/>
</dbReference>
<feature type="non-terminal residue" evidence="1">
    <location>
        <position position="89"/>
    </location>
</feature>
<accession>A0A382Z4D9</accession>
<gene>
    <name evidence="1" type="ORF">METZ01_LOCUS443024</name>
</gene>
<protein>
    <recommendedName>
        <fullName evidence="2">DNA polymerase</fullName>
    </recommendedName>
</protein>
<organism evidence="1">
    <name type="scientific">marine metagenome</name>
    <dbReference type="NCBI Taxonomy" id="408172"/>
    <lineage>
        <taxon>unclassified sequences</taxon>
        <taxon>metagenomes</taxon>
        <taxon>ecological metagenomes</taxon>
    </lineage>
</organism>
<sequence>MKDDIDNQLENEYKAFLVNRSLSFNFDTILQANEMNTRTHLDNKLQYHYLLNIIRPKNRFGRWLKAEKYEAIDLIVEYYGYNLQKAREV</sequence>
<dbReference type="InterPro" id="IPR031868">
    <property type="entry name" value="Phage_clamp_gp62"/>
</dbReference>
<proteinExistence type="predicted"/>
<name>A0A382Z4D9_9ZZZZ</name>
<dbReference type="GO" id="GO:0006260">
    <property type="term" value="P:DNA replication"/>
    <property type="evidence" value="ECO:0007669"/>
    <property type="project" value="InterPro"/>
</dbReference>
<dbReference type="AlphaFoldDB" id="A0A382Z4D9"/>
<reference evidence="1" key="1">
    <citation type="submission" date="2018-05" db="EMBL/GenBank/DDBJ databases">
        <authorList>
            <person name="Lanie J.A."/>
            <person name="Ng W.-L."/>
            <person name="Kazmierczak K.M."/>
            <person name="Andrzejewski T.M."/>
            <person name="Davidsen T.M."/>
            <person name="Wayne K.J."/>
            <person name="Tettelin H."/>
            <person name="Glass J.I."/>
            <person name="Rusch D."/>
            <person name="Podicherti R."/>
            <person name="Tsui H.-C.T."/>
            <person name="Winkler M.E."/>
        </authorList>
    </citation>
    <scope>NUCLEOTIDE SEQUENCE</scope>
</reference>
<evidence type="ECO:0008006" key="2">
    <source>
        <dbReference type="Google" id="ProtNLM"/>
    </source>
</evidence>
<dbReference type="Pfam" id="PF16790">
    <property type="entry name" value="Phage_clamp_A"/>
    <property type="match status" value="1"/>
</dbReference>
<dbReference type="Gene3D" id="1.20.272.50">
    <property type="entry name" value="Bacteriophage clamp loader A subunit, A' domain"/>
    <property type="match status" value="1"/>
</dbReference>
<evidence type="ECO:0000313" key="1">
    <source>
        <dbReference type="EMBL" id="SVD90170.1"/>
    </source>
</evidence>
<dbReference type="EMBL" id="UINC01180797">
    <property type="protein sequence ID" value="SVD90170.1"/>
    <property type="molecule type" value="Genomic_DNA"/>
</dbReference>